<reference evidence="1 2" key="1">
    <citation type="submission" date="2018-02" db="EMBL/GenBank/DDBJ databases">
        <title>Genome sequencing of Solimonas sp. HR-BB.</title>
        <authorList>
            <person name="Lee Y."/>
            <person name="Jeon C.O."/>
        </authorList>
    </citation>
    <scope>NUCLEOTIDE SEQUENCE [LARGE SCALE GENOMIC DNA]</scope>
    <source>
        <strain evidence="1 2">HR-BB</strain>
    </source>
</reference>
<dbReference type="InterPro" id="IPR023393">
    <property type="entry name" value="START-like_dom_sf"/>
</dbReference>
<dbReference type="AlphaFoldDB" id="A0A2S5TGY1"/>
<dbReference type="OrthoDB" id="8903592at2"/>
<evidence type="ECO:0008006" key="3">
    <source>
        <dbReference type="Google" id="ProtNLM"/>
    </source>
</evidence>
<evidence type="ECO:0000313" key="2">
    <source>
        <dbReference type="Proteomes" id="UP000238220"/>
    </source>
</evidence>
<sequence length="165" mass="18852">MKVGIQIKRGLNVPAPYEQLLPLLKDVEGTIRRFPRLRKLTRLRKKNSYLWEMKSIGSRIVNIAHEVSYAAQYDIDTEKGEIRWTAIPKHGNATLEGRFRLKDLGGQTRLIVEMQGELRDVPVPLMYRLVAPPFIQGRFIYLVDNFLQRTGEAVVGRPLPGADSV</sequence>
<gene>
    <name evidence="1" type="ORF">C3942_09355</name>
</gene>
<name>A0A2S5TGY1_9GAMM</name>
<dbReference type="Proteomes" id="UP000238220">
    <property type="component" value="Unassembled WGS sequence"/>
</dbReference>
<comment type="caution">
    <text evidence="1">The sequence shown here is derived from an EMBL/GenBank/DDBJ whole genome shotgun (WGS) entry which is preliminary data.</text>
</comment>
<dbReference type="Gene3D" id="3.30.530.20">
    <property type="match status" value="1"/>
</dbReference>
<dbReference type="EMBL" id="PSNW01000004">
    <property type="protein sequence ID" value="PPE74225.1"/>
    <property type="molecule type" value="Genomic_DNA"/>
</dbReference>
<protein>
    <recommendedName>
        <fullName evidence="3">Ribosome association toxin RatA</fullName>
    </recommendedName>
</protein>
<accession>A0A2S5TGY1</accession>
<dbReference type="SUPFAM" id="SSF55961">
    <property type="entry name" value="Bet v1-like"/>
    <property type="match status" value="1"/>
</dbReference>
<evidence type="ECO:0000313" key="1">
    <source>
        <dbReference type="EMBL" id="PPE74225.1"/>
    </source>
</evidence>
<dbReference type="RefSeq" id="WP_104230113.1">
    <property type="nucleotide sequence ID" value="NZ_PSNW01000004.1"/>
</dbReference>
<keyword evidence="2" id="KW-1185">Reference proteome</keyword>
<organism evidence="1 2">
    <name type="scientific">Solimonas fluminis</name>
    <dbReference type="NCBI Taxonomy" id="2086571"/>
    <lineage>
        <taxon>Bacteria</taxon>
        <taxon>Pseudomonadati</taxon>
        <taxon>Pseudomonadota</taxon>
        <taxon>Gammaproteobacteria</taxon>
        <taxon>Nevskiales</taxon>
        <taxon>Nevskiaceae</taxon>
        <taxon>Solimonas</taxon>
    </lineage>
</organism>
<proteinExistence type="predicted"/>